<proteinExistence type="inferred from homology"/>
<comment type="subcellular location">
    <subcellularLocation>
        <location evidence="1 7">Cell outer membrane</location>
        <topology evidence="1 7">Multi-pass membrane protein</topology>
    </subcellularLocation>
</comment>
<dbReference type="EMBL" id="QDKG01000001">
    <property type="protein sequence ID" value="PVH26201.1"/>
    <property type="molecule type" value="Genomic_DNA"/>
</dbReference>
<dbReference type="PROSITE" id="PS52016">
    <property type="entry name" value="TONB_DEPENDENT_REC_3"/>
    <property type="match status" value="1"/>
</dbReference>
<dbReference type="AlphaFoldDB" id="A0A2T8HL76"/>
<evidence type="ECO:0000259" key="9">
    <source>
        <dbReference type="Pfam" id="PF07715"/>
    </source>
</evidence>
<protein>
    <submittedName>
        <fullName evidence="10">SusC/RagA family TonB-linked outer membrane protein</fullName>
    </submittedName>
</protein>
<dbReference type="InterPro" id="IPR037066">
    <property type="entry name" value="Plug_dom_sf"/>
</dbReference>
<reference evidence="10 11" key="1">
    <citation type="submission" date="2018-04" db="EMBL/GenBank/DDBJ databases">
        <title>Sphingobacterium cortibacter sp. nov.</title>
        <authorList>
            <person name="Li Y."/>
        </authorList>
    </citation>
    <scope>NUCLEOTIDE SEQUENCE [LARGE SCALE GENOMIC DNA]</scope>
    <source>
        <strain evidence="10 11">2c-3</strain>
    </source>
</reference>
<evidence type="ECO:0000313" key="10">
    <source>
        <dbReference type="EMBL" id="PVH26201.1"/>
    </source>
</evidence>
<comment type="caution">
    <text evidence="10">The sequence shown here is derived from an EMBL/GenBank/DDBJ whole genome shotgun (WGS) entry which is preliminary data.</text>
</comment>
<dbReference type="Proteomes" id="UP000245627">
    <property type="component" value="Unassembled WGS sequence"/>
</dbReference>
<keyword evidence="6 7" id="KW-0998">Cell outer membrane</keyword>
<dbReference type="SUPFAM" id="SSF49464">
    <property type="entry name" value="Carboxypeptidase regulatory domain-like"/>
    <property type="match status" value="1"/>
</dbReference>
<evidence type="ECO:0000256" key="2">
    <source>
        <dbReference type="ARBA" id="ARBA00022448"/>
    </source>
</evidence>
<dbReference type="GO" id="GO:0009279">
    <property type="term" value="C:cell outer membrane"/>
    <property type="evidence" value="ECO:0007669"/>
    <property type="project" value="UniProtKB-SubCell"/>
</dbReference>
<feature type="chain" id="PRO_5015464974" evidence="8">
    <location>
        <begin position="30"/>
        <end position="1002"/>
    </location>
</feature>
<keyword evidence="4 7" id="KW-0812">Transmembrane</keyword>
<accession>A0A2T8HL76</accession>
<dbReference type="Gene3D" id="2.170.130.10">
    <property type="entry name" value="TonB-dependent receptor, plug domain"/>
    <property type="match status" value="1"/>
</dbReference>
<dbReference type="NCBIfam" id="TIGR04056">
    <property type="entry name" value="OMP_RagA_SusC"/>
    <property type="match status" value="1"/>
</dbReference>
<dbReference type="OrthoDB" id="9768177at2"/>
<dbReference type="Gene3D" id="2.40.170.20">
    <property type="entry name" value="TonB-dependent receptor, beta-barrel domain"/>
    <property type="match status" value="1"/>
</dbReference>
<dbReference type="NCBIfam" id="TIGR04057">
    <property type="entry name" value="SusC_RagA_signa"/>
    <property type="match status" value="1"/>
</dbReference>
<evidence type="ECO:0000256" key="1">
    <source>
        <dbReference type="ARBA" id="ARBA00004571"/>
    </source>
</evidence>
<keyword evidence="8" id="KW-0732">Signal</keyword>
<keyword evidence="5 7" id="KW-0472">Membrane</keyword>
<gene>
    <name evidence="10" type="ORF">DC487_00840</name>
</gene>
<comment type="similarity">
    <text evidence="7">Belongs to the TonB-dependent receptor family.</text>
</comment>
<dbReference type="InterPro" id="IPR039426">
    <property type="entry name" value="TonB-dep_rcpt-like"/>
</dbReference>
<dbReference type="Pfam" id="PF07715">
    <property type="entry name" value="Plug"/>
    <property type="match status" value="1"/>
</dbReference>
<evidence type="ECO:0000256" key="3">
    <source>
        <dbReference type="ARBA" id="ARBA00022452"/>
    </source>
</evidence>
<evidence type="ECO:0000256" key="5">
    <source>
        <dbReference type="ARBA" id="ARBA00023136"/>
    </source>
</evidence>
<dbReference type="InterPro" id="IPR036942">
    <property type="entry name" value="Beta-barrel_TonB_sf"/>
</dbReference>
<dbReference type="Gene3D" id="2.60.40.1120">
    <property type="entry name" value="Carboxypeptidase-like, regulatory domain"/>
    <property type="match status" value="1"/>
</dbReference>
<evidence type="ECO:0000256" key="4">
    <source>
        <dbReference type="ARBA" id="ARBA00022692"/>
    </source>
</evidence>
<dbReference type="InterPro" id="IPR023996">
    <property type="entry name" value="TonB-dep_OMP_SusC/RagA"/>
</dbReference>
<sequence length="1002" mass="107739">MKSKLPAQGIRLLVSALVLFLLHGNMAFAQNATLNGKVTGDGQAISGATLTLVELDRKAGTDATGSFSFSGVAAGSYTLIVSFLGYETYRETIRVSENMSPLSINLQASSSEDIGEITVVGYASVQRKDLTGAVTKVSEKDFNQGPFTAPDQLIQGKAPGVQMINNSGQPGGETTVRIRGNSAVTGNGQPLYVVDGIALDGRSPRPSRSAAVGATPGGNPLVFLNTSDIESMEILKDASATAIYGARAAYGVVLINTKRGKAGDLQVNVNASTGVSSLMRRLDILDANQFRGALNSYGITGGDLGSDVDAMGAITRNAIIQDYAVSMSGGTEDAKFRASIGYQDQEGILIKSGFKKVAASVNGNFRMLESKKLGLDLGLIGTQTNEQLAAVTTDAGFEGSLVGQALNWNPTERLYNEDGSLNIKYGTSIINPLGMAEANNDHARVTTVIGSVSPYYKFNDWLEYRVLGAVNYSSGIRRASTRSWINIPGIVADQDGGTLGGEASYANNELLTSQLTHTLTFNREIADKLNLNAVIGYEYMNFIYKGMDFRGINYGDIDIDYTDALQAGSSGNRTVNSFNDPTTELQSYFFRAIFNYDSRYLLTATIRRDGSTKFGANNKYGNFPSFSAAWNIRNESFMQDVEWLSELRLRAGWGRTGNQEFPAGSAINRYGFINDNAVRPINNGNQDLRWQSDEQLNIGLDFGLFGTKLTGSIDVFDKKTTDLLYPTIPLYPNAPDAPIIWSNLDGEIRNRGVEFGLHSNVIQKENLTWNVGANLTLLKNEVNNMNNVILTGALSGQGVSGATVQVIQAGLPMFAIMTREYTGLSPEGFSTYTDDGFTMLYMGNPNPSALIGFSTDVAYKRFTFSANFNGMLGQDIYNNTANTVLPITNLGGFRNIAAGLLDSPIQESLTNSAAPSSRFIENGSYLKLANATIGYRVGNIGASLKNLNIFFNGTNLLLFTKYSGFDPEVNTAKGVGNTGSAGIDYIGYPPVRTFNLGVNFSL</sequence>
<feature type="signal peptide" evidence="8">
    <location>
        <begin position="1"/>
        <end position="29"/>
    </location>
</feature>
<keyword evidence="3 7" id="KW-1134">Transmembrane beta strand</keyword>
<dbReference type="InterPro" id="IPR023997">
    <property type="entry name" value="TonB-dep_OMP_SusC/RagA_CS"/>
</dbReference>
<evidence type="ECO:0000313" key="11">
    <source>
        <dbReference type="Proteomes" id="UP000245627"/>
    </source>
</evidence>
<dbReference type="InterPro" id="IPR008969">
    <property type="entry name" value="CarboxyPept-like_regulatory"/>
</dbReference>
<organism evidence="10 11">
    <name type="scientific">Sphingobacterium corticibacter</name>
    <dbReference type="NCBI Taxonomy" id="2171749"/>
    <lineage>
        <taxon>Bacteria</taxon>
        <taxon>Pseudomonadati</taxon>
        <taxon>Bacteroidota</taxon>
        <taxon>Sphingobacteriia</taxon>
        <taxon>Sphingobacteriales</taxon>
        <taxon>Sphingobacteriaceae</taxon>
        <taxon>Sphingobacterium</taxon>
    </lineage>
</organism>
<evidence type="ECO:0000256" key="8">
    <source>
        <dbReference type="SAM" id="SignalP"/>
    </source>
</evidence>
<feature type="domain" description="TonB-dependent receptor plug" evidence="9">
    <location>
        <begin position="128"/>
        <end position="252"/>
    </location>
</feature>
<keyword evidence="2 7" id="KW-0813">Transport</keyword>
<dbReference type="Pfam" id="PF13715">
    <property type="entry name" value="CarbopepD_reg_2"/>
    <property type="match status" value="1"/>
</dbReference>
<dbReference type="SUPFAM" id="SSF56935">
    <property type="entry name" value="Porins"/>
    <property type="match status" value="1"/>
</dbReference>
<dbReference type="RefSeq" id="WP_116774057.1">
    <property type="nucleotide sequence ID" value="NZ_QDKG01000001.1"/>
</dbReference>
<evidence type="ECO:0000256" key="6">
    <source>
        <dbReference type="ARBA" id="ARBA00023237"/>
    </source>
</evidence>
<evidence type="ECO:0000256" key="7">
    <source>
        <dbReference type="PROSITE-ProRule" id="PRU01360"/>
    </source>
</evidence>
<name>A0A2T8HL76_9SPHI</name>
<dbReference type="InterPro" id="IPR012910">
    <property type="entry name" value="Plug_dom"/>
</dbReference>
<keyword evidence="11" id="KW-1185">Reference proteome</keyword>